<name>A0A433QQM1_9FUNG</name>
<dbReference type="AlphaFoldDB" id="A0A433QQM1"/>
<dbReference type="InterPro" id="IPR018565">
    <property type="entry name" value="Nkp2/Cnl2"/>
</dbReference>
<comment type="caution">
    <text evidence="1">The sequence shown here is derived from an EMBL/GenBank/DDBJ whole genome shotgun (WGS) entry which is preliminary data.</text>
</comment>
<dbReference type="GO" id="GO:0031511">
    <property type="term" value="C:Mis6-Sim4 complex"/>
    <property type="evidence" value="ECO:0007669"/>
    <property type="project" value="TreeGrafter"/>
</dbReference>
<sequence length="183" mass="20544">MESEEALLTSYLLGNQLQDNISLKQFTSLFQAPYRSSPQVKDLYREFQDHRDAVRDVVRKNIAIELGISASSTFAPVRPHGAMDTSLNDVDVENSPETRQLNLQQSIDVLVEVESHLAQQIVSMEREIYDIYLPAFHKLNNDLSSIRIDPPSAAGLPSVVSDELNVEVIAQLKDLVDFCDSIQ</sequence>
<reference evidence="1 2" key="1">
    <citation type="journal article" date="2018" name="New Phytol.">
        <title>Phylogenomics of Endogonaceae and evolution of mycorrhizas within Mucoromycota.</title>
        <authorList>
            <person name="Chang Y."/>
            <person name="Desiro A."/>
            <person name="Na H."/>
            <person name="Sandor L."/>
            <person name="Lipzen A."/>
            <person name="Clum A."/>
            <person name="Barry K."/>
            <person name="Grigoriev I.V."/>
            <person name="Martin F.M."/>
            <person name="Stajich J.E."/>
            <person name="Smith M.E."/>
            <person name="Bonito G."/>
            <person name="Spatafora J.W."/>
        </authorList>
    </citation>
    <scope>NUCLEOTIDE SEQUENCE [LARGE SCALE GENOMIC DNA]</scope>
    <source>
        <strain evidence="1 2">AD002</strain>
    </source>
</reference>
<gene>
    <name evidence="1" type="ORF">BC938DRAFT_476365</name>
</gene>
<dbReference type="Pfam" id="PF09447">
    <property type="entry name" value="Cnl2_NKP2"/>
    <property type="match status" value="1"/>
</dbReference>
<dbReference type="GO" id="GO:0007059">
    <property type="term" value="P:chromosome segregation"/>
    <property type="evidence" value="ECO:0007669"/>
    <property type="project" value="TreeGrafter"/>
</dbReference>
<dbReference type="PANTHER" id="PTHR28064:SF1">
    <property type="entry name" value="INNER KINETOCHORE SUBUNIT NKP2"/>
    <property type="match status" value="1"/>
</dbReference>
<organism evidence="1 2">
    <name type="scientific">Jimgerdemannia flammicorona</name>
    <dbReference type="NCBI Taxonomy" id="994334"/>
    <lineage>
        <taxon>Eukaryota</taxon>
        <taxon>Fungi</taxon>
        <taxon>Fungi incertae sedis</taxon>
        <taxon>Mucoromycota</taxon>
        <taxon>Mucoromycotina</taxon>
        <taxon>Endogonomycetes</taxon>
        <taxon>Endogonales</taxon>
        <taxon>Endogonaceae</taxon>
        <taxon>Jimgerdemannia</taxon>
    </lineage>
</organism>
<dbReference type="EMBL" id="RBNJ01002348">
    <property type="protein sequence ID" value="RUS32059.1"/>
    <property type="molecule type" value="Genomic_DNA"/>
</dbReference>
<proteinExistence type="predicted"/>
<protein>
    <submittedName>
        <fullName evidence="1">Uncharacterized protein</fullName>
    </submittedName>
</protein>
<dbReference type="Proteomes" id="UP000274822">
    <property type="component" value="Unassembled WGS sequence"/>
</dbReference>
<evidence type="ECO:0000313" key="1">
    <source>
        <dbReference type="EMBL" id="RUS32059.1"/>
    </source>
</evidence>
<keyword evidence="2" id="KW-1185">Reference proteome</keyword>
<dbReference type="PANTHER" id="PTHR28064">
    <property type="entry name" value="INNER KINETOCHORE SUBUNIT NKP2"/>
    <property type="match status" value="1"/>
</dbReference>
<accession>A0A433QQM1</accession>
<evidence type="ECO:0000313" key="2">
    <source>
        <dbReference type="Proteomes" id="UP000274822"/>
    </source>
</evidence>